<dbReference type="Gramene" id="OPUNC11G10970.1">
    <property type="protein sequence ID" value="OPUNC11G10970.1"/>
    <property type="gene ID" value="OPUNC11G10970"/>
</dbReference>
<evidence type="ECO:0000313" key="1">
    <source>
        <dbReference type="EnsemblPlants" id="OPUNC11G10970.1"/>
    </source>
</evidence>
<evidence type="ECO:0000313" key="2">
    <source>
        <dbReference type="Proteomes" id="UP000026962"/>
    </source>
</evidence>
<organism evidence="1">
    <name type="scientific">Oryza punctata</name>
    <name type="common">Red rice</name>
    <dbReference type="NCBI Taxonomy" id="4537"/>
    <lineage>
        <taxon>Eukaryota</taxon>
        <taxon>Viridiplantae</taxon>
        <taxon>Streptophyta</taxon>
        <taxon>Embryophyta</taxon>
        <taxon>Tracheophyta</taxon>
        <taxon>Spermatophyta</taxon>
        <taxon>Magnoliopsida</taxon>
        <taxon>Liliopsida</taxon>
        <taxon>Poales</taxon>
        <taxon>Poaceae</taxon>
        <taxon>BOP clade</taxon>
        <taxon>Oryzoideae</taxon>
        <taxon>Oryzeae</taxon>
        <taxon>Oryzinae</taxon>
        <taxon>Oryza</taxon>
    </lineage>
</organism>
<proteinExistence type="predicted"/>
<dbReference type="Proteomes" id="UP000026962">
    <property type="component" value="Chromosome 11"/>
</dbReference>
<accession>A0A0E0MFA8</accession>
<dbReference type="EnsemblPlants" id="OPUNC11G10970.1">
    <property type="protein sequence ID" value="OPUNC11G10970.1"/>
    <property type="gene ID" value="OPUNC11G10970"/>
</dbReference>
<reference evidence="1" key="2">
    <citation type="submission" date="2018-05" db="EMBL/GenBank/DDBJ databases">
        <title>OpunRS2 (Oryza punctata Reference Sequence Version 2).</title>
        <authorList>
            <person name="Zhang J."/>
            <person name="Kudrna D."/>
            <person name="Lee S."/>
            <person name="Talag J."/>
            <person name="Welchert J."/>
            <person name="Wing R.A."/>
        </authorList>
    </citation>
    <scope>NUCLEOTIDE SEQUENCE [LARGE SCALE GENOMIC DNA]</scope>
</reference>
<reference evidence="1" key="1">
    <citation type="submission" date="2015-04" db="UniProtKB">
        <authorList>
            <consortium name="EnsemblPlants"/>
        </authorList>
    </citation>
    <scope>IDENTIFICATION</scope>
</reference>
<sequence>MRVAVAQIIWASTYRTSTLASAIQSSALRHAPPLPAEPISPISATTDDDLLRAATDPRRRNTHAFAATDLRLAARLRVASSPSARVAGLVVTKPVTPLPPPPTCCHLLRIKRHCHQPKSYPPPIGDTVVDTVLNLFQIKIRSSPSPPLSISLVLLSALSKVSIGNLVLWLFQKWRILVS</sequence>
<protein>
    <submittedName>
        <fullName evidence="1">Uncharacterized protein</fullName>
    </submittedName>
</protein>
<name>A0A0E0MFA8_ORYPU</name>
<dbReference type="HOGENOM" id="CLU_1505786_0_0_1"/>
<dbReference type="AlphaFoldDB" id="A0A0E0MFA8"/>
<keyword evidence="2" id="KW-1185">Reference proteome</keyword>